<comment type="caution">
    <text evidence="9">The sequence shown here is derived from an EMBL/GenBank/DDBJ whole genome shotgun (WGS) entry which is preliminary data.</text>
</comment>
<evidence type="ECO:0000313" key="9">
    <source>
        <dbReference type="EMBL" id="TMJ06761.1"/>
    </source>
</evidence>
<proteinExistence type="inferred from homology"/>
<dbReference type="Proteomes" id="UP000319353">
    <property type="component" value="Unassembled WGS sequence"/>
</dbReference>
<dbReference type="Pfam" id="PF00510">
    <property type="entry name" value="COX3"/>
    <property type="match status" value="1"/>
</dbReference>
<dbReference type="InterPro" id="IPR035973">
    <property type="entry name" value="Cyt_c_oxidase_su3-like_sf"/>
</dbReference>
<accession>A0A537LFI0</accession>
<keyword evidence="4 7" id="KW-1133">Transmembrane helix</keyword>
<feature type="transmembrane region" description="Helical" evidence="7">
    <location>
        <begin position="96"/>
        <end position="114"/>
    </location>
</feature>
<protein>
    <submittedName>
        <fullName evidence="9">Cytochrome oxidase subunit III</fullName>
    </submittedName>
</protein>
<dbReference type="AlphaFoldDB" id="A0A537LFI0"/>
<dbReference type="PANTHER" id="PTHR11403:SF6">
    <property type="entry name" value="NITRIC OXIDE REDUCTASE SUBUNIT E"/>
    <property type="match status" value="1"/>
</dbReference>
<evidence type="ECO:0000256" key="4">
    <source>
        <dbReference type="ARBA" id="ARBA00022989"/>
    </source>
</evidence>
<reference evidence="9 10" key="1">
    <citation type="journal article" date="2019" name="Nat. Microbiol.">
        <title>Mediterranean grassland soil C-N compound turnover is dependent on rainfall and depth, and is mediated by genomically divergent microorganisms.</title>
        <authorList>
            <person name="Diamond S."/>
            <person name="Andeer P.F."/>
            <person name="Li Z."/>
            <person name="Crits-Christoph A."/>
            <person name="Burstein D."/>
            <person name="Anantharaman K."/>
            <person name="Lane K.R."/>
            <person name="Thomas B.C."/>
            <person name="Pan C."/>
            <person name="Northen T.R."/>
            <person name="Banfield J.F."/>
        </authorList>
    </citation>
    <scope>NUCLEOTIDE SEQUENCE [LARGE SCALE GENOMIC DNA]</scope>
    <source>
        <strain evidence="9">NP_4</strain>
    </source>
</reference>
<evidence type="ECO:0000256" key="1">
    <source>
        <dbReference type="ARBA" id="ARBA00004141"/>
    </source>
</evidence>
<dbReference type="PROSITE" id="PS50253">
    <property type="entry name" value="COX3"/>
    <property type="match status" value="1"/>
</dbReference>
<feature type="domain" description="Heme-copper oxidase subunit III family profile" evidence="8">
    <location>
        <begin position="1"/>
        <end position="203"/>
    </location>
</feature>
<dbReference type="Gene3D" id="1.20.120.80">
    <property type="entry name" value="Cytochrome c oxidase, subunit III, four-helix bundle"/>
    <property type="match status" value="1"/>
</dbReference>
<feature type="transmembrane region" description="Helical" evidence="7">
    <location>
        <begin position="58"/>
        <end position="84"/>
    </location>
</feature>
<feature type="transmembrane region" description="Helical" evidence="7">
    <location>
        <begin position="135"/>
        <end position="162"/>
    </location>
</feature>
<dbReference type="InterPro" id="IPR013833">
    <property type="entry name" value="Cyt_c_oxidase_su3_a-hlx"/>
</dbReference>
<gene>
    <name evidence="9" type="ORF">E6H01_00555</name>
</gene>
<evidence type="ECO:0000259" key="8">
    <source>
        <dbReference type="PROSITE" id="PS50253"/>
    </source>
</evidence>
<name>A0A537LFI0_9BACT</name>
<keyword evidence="3 6" id="KW-0812">Transmembrane</keyword>
<feature type="transmembrane region" description="Helical" evidence="7">
    <location>
        <begin position="182"/>
        <end position="201"/>
    </location>
</feature>
<dbReference type="GO" id="GO:0004129">
    <property type="term" value="F:cytochrome-c oxidase activity"/>
    <property type="evidence" value="ECO:0007669"/>
    <property type="project" value="InterPro"/>
</dbReference>
<keyword evidence="5 7" id="KW-0472">Membrane</keyword>
<dbReference type="InterPro" id="IPR000298">
    <property type="entry name" value="Cyt_c_oxidase-like_su3"/>
</dbReference>
<dbReference type="GO" id="GO:0005886">
    <property type="term" value="C:plasma membrane"/>
    <property type="evidence" value="ECO:0007669"/>
    <property type="project" value="UniProtKB-SubCell"/>
</dbReference>
<evidence type="ECO:0000256" key="2">
    <source>
        <dbReference type="ARBA" id="ARBA00010581"/>
    </source>
</evidence>
<dbReference type="SUPFAM" id="SSF81452">
    <property type="entry name" value="Cytochrome c oxidase subunit III-like"/>
    <property type="match status" value="1"/>
</dbReference>
<evidence type="ECO:0000256" key="3">
    <source>
        <dbReference type="ARBA" id="ARBA00022692"/>
    </source>
</evidence>
<dbReference type="InterPro" id="IPR024791">
    <property type="entry name" value="Cyt_c/ubiquinol_Oxase_su3"/>
</dbReference>
<feature type="transmembrane region" description="Helical" evidence="7">
    <location>
        <begin position="23"/>
        <end position="46"/>
    </location>
</feature>
<evidence type="ECO:0000256" key="7">
    <source>
        <dbReference type="SAM" id="Phobius"/>
    </source>
</evidence>
<dbReference type="GO" id="GO:0019646">
    <property type="term" value="P:aerobic electron transport chain"/>
    <property type="evidence" value="ECO:0007669"/>
    <property type="project" value="InterPro"/>
</dbReference>
<organism evidence="9 10">
    <name type="scientific">Candidatus Segetimicrobium genomatis</name>
    <dbReference type="NCBI Taxonomy" id="2569760"/>
    <lineage>
        <taxon>Bacteria</taxon>
        <taxon>Bacillati</taxon>
        <taxon>Candidatus Sysuimicrobiota</taxon>
        <taxon>Candidatus Sysuimicrobiia</taxon>
        <taxon>Candidatus Sysuimicrobiales</taxon>
        <taxon>Candidatus Segetimicrobiaceae</taxon>
        <taxon>Candidatus Segetimicrobium</taxon>
    </lineage>
</organism>
<dbReference type="PANTHER" id="PTHR11403">
    <property type="entry name" value="CYTOCHROME C OXIDASE SUBUNIT III"/>
    <property type="match status" value="1"/>
</dbReference>
<comment type="subcellular location">
    <subcellularLocation>
        <location evidence="6">Cell membrane</location>
        <topology evidence="6">Multi-pass membrane protein</topology>
    </subcellularLocation>
    <subcellularLocation>
        <location evidence="1">Membrane</location>
        <topology evidence="1">Multi-pass membrane protein</topology>
    </subcellularLocation>
</comment>
<evidence type="ECO:0000256" key="5">
    <source>
        <dbReference type="ARBA" id="ARBA00023136"/>
    </source>
</evidence>
<comment type="similarity">
    <text evidence="2 6">Belongs to the cytochrome c oxidase subunit 3 family.</text>
</comment>
<dbReference type="EMBL" id="VBAL01000009">
    <property type="protein sequence ID" value="TMJ06761.1"/>
    <property type="molecule type" value="Genomic_DNA"/>
</dbReference>
<evidence type="ECO:0000313" key="10">
    <source>
        <dbReference type="Proteomes" id="UP000319353"/>
    </source>
</evidence>
<sequence length="204" mass="22161">MTMGARPGALMEESPYGIQSKKLAIWLFIIADAATFGAILFAYGYLRVANPDWTRPFEFWPTIANGIAMTVALLTSSLTMIGAVQSAQAGRKSAGVRWLGVTMALGLVFVLLLLREWSGMIAAGWRLSRNPLGGSVLFGATFFGITGLHLLHVIAGVVAIAVIASGFNRDRLDAGHVETTGLYWHFVNLVQLFVFPLVYLMNVR</sequence>
<evidence type="ECO:0000256" key="6">
    <source>
        <dbReference type="RuleBase" id="RU003376"/>
    </source>
</evidence>